<sequence length="347" mass="36381">MKKRALSIFTVAIMLFSMFAGVILFPVRIVAAESTFSGTVSDKTNAEMLYLNTSGGTMEIKIDSNVAVSGTKVILPGNSVVATCYVGSDEYWHVSKLSGSTQVGKPAIDQSTKATVKGRIAKGTSEELLYLVVDNGTMQIKMDADTDLSGTTMLIIGKQVQVVCARGSDAYMHALSISDVATASSSVSSASSTSSGGSSANYVSGTVEKGTTASMLYLGTSGGTMEFVLDLATDASGCRVLIPGQSISVNFYRESDAWNHTSKIVNNSSKAAAEVSLDASSKTTVTGTVDGATTENTLFLNTSGGTMQIRLDASTNFSRCPVILQDKNISVTIERGSDEYYHAVAIQ</sequence>
<dbReference type="Proteomes" id="UP000001299">
    <property type="component" value="Chromosome 1"/>
</dbReference>
<evidence type="ECO:0000313" key="2">
    <source>
        <dbReference type="Proteomes" id="UP000001299"/>
    </source>
</evidence>
<evidence type="ECO:0000313" key="1">
    <source>
        <dbReference type="EMBL" id="ADL33517.1"/>
    </source>
</evidence>
<organism evidence="1 2">
    <name type="scientific">Butyrivibrio proteoclasticus (strain ATCC 51982 / DSM 14932 / B316)</name>
    <name type="common">Clostridium proteoclasticum</name>
    <dbReference type="NCBI Taxonomy" id="515622"/>
    <lineage>
        <taxon>Bacteria</taxon>
        <taxon>Bacillati</taxon>
        <taxon>Bacillota</taxon>
        <taxon>Clostridia</taxon>
        <taxon>Lachnospirales</taxon>
        <taxon>Lachnospiraceae</taxon>
        <taxon>Butyrivibrio</taxon>
    </lineage>
</organism>
<accession>E0S142</accession>
<dbReference type="eggNOG" id="ENOG5033SAD">
    <property type="taxonomic scope" value="Bacteria"/>
</dbReference>
<dbReference type="AlphaFoldDB" id="E0S142"/>
<reference evidence="1 2" key="1">
    <citation type="journal article" date="2010" name="PLoS ONE">
        <title>The glycobiome of the rumen bacterium Butyrivibrio proteoclasticus B316(T) highlights adaptation to a polysaccharide-rich environment.</title>
        <authorList>
            <person name="Kelly W.J."/>
            <person name="Leahy S.C."/>
            <person name="Altermann E."/>
            <person name="Yeoman C.J."/>
            <person name="Dunne J.C."/>
            <person name="Kong Z."/>
            <person name="Pacheco D.M."/>
            <person name="Li D."/>
            <person name="Noel S.J."/>
            <person name="Moon C.D."/>
            <person name="Cookson A.L."/>
            <person name="Attwood G.T."/>
        </authorList>
    </citation>
    <scope>NUCLEOTIDE SEQUENCE [LARGE SCALE GENOMIC DNA]</scope>
    <source>
        <strain evidence="2">ATCC 51982 / DSM 14932 / B316</strain>
    </source>
</reference>
<dbReference type="KEGG" id="bpb:bpr_I0774"/>
<gene>
    <name evidence="1" type="ordered locus">bpr_I0774</name>
</gene>
<protein>
    <submittedName>
        <fullName evidence="1">Uncharacterized protein</fullName>
    </submittedName>
</protein>
<name>E0S142_BUTPB</name>
<dbReference type="STRING" id="515622.bpr_I0774"/>
<dbReference type="EMBL" id="CP001810">
    <property type="protein sequence ID" value="ADL33517.1"/>
    <property type="molecule type" value="Genomic_DNA"/>
</dbReference>
<dbReference type="HOGENOM" id="CLU_810834_0_0_9"/>
<keyword evidence="2" id="KW-1185">Reference proteome</keyword>
<dbReference type="RefSeq" id="WP_013280173.1">
    <property type="nucleotide sequence ID" value="NC_014387.1"/>
</dbReference>
<proteinExistence type="predicted"/>